<evidence type="ECO:0000313" key="4">
    <source>
        <dbReference type="Proteomes" id="UP000245697"/>
    </source>
</evidence>
<dbReference type="PANTHER" id="PTHR11487">
    <property type="entry name" value="THIOESTERASE"/>
    <property type="match status" value="1"/>
</dbReference>
<proteinExistence type="inferred from homology"/>
<dbReference type="EMBL" id="QGGR01000007">
    <property type="protein sequence ID" value="PWK47519.1"/>
    <property type="molecule type" value="Genomic_DNA"/>
</dbReference>
<dbReference type="OrthoDB" id="8480037at2"/>
<dbReference type="Proteomes" id="UP000245697">
    <property type="component" value="Unassembled WGS sequence"/>
</dbReference>
<dbReference type="Gene3D" id="3.40.50.1820">
    <property type="entry name" value="alpha/beta hydrolase"/>
    <property type="match status" value="1"/>
</dbReference>
<dbReference type="GO" id="GO:0008610">
    <property type="term" value="P:lipid biosynthetic process"/>
    <property type="evidence" value="ECO:0007669"/>
    <property type="project" value="TreeGrafter"/>
</dbReference>
<gene>
    <name evidence="3" type="ORF">BC793_107129</name>
</gene>
<dbReference type="InterPro" id="IPR012223">
    <property type="entry name" value="TEII"/>
</dbReference>
<keyword evidence="4" id="KW-1185">Reference proteome</keyword>
<sequence>MTVTDRWVLRLRGAETSPRVRLICIPYAGGSPEAFRAWSSGLAPDVELLAVQLPGRGARLRHPLYEDWKPLLDDTFAALEPYLREPHAFYGHSFGGRLAYELTHLAETRFPDRTRRLFVGGCRSPDVPQQTPLLHTRTDADFRAALEQMGGSPAEVLRNDLLMAMLLPTIRGEIRLAEMWQDWHPGGVLAPITAVYGRDDPIDSHREMRHWPRFSRGRGEVVELAGGHFFMTSHGPELVHIINTRLEEDDG</sequence>
<evidence type="ECO:0000259" key="2">
    <source>
        <dbReference type="Pfam" id="PF00975"/>
    </source>
</evidence>
<dbReference type="PANTHER" id="PTHR11487:SF0">
    <property type="entry name" value="S-ACYL FATTY ACID SYNTHASE THIOESTERASE, MEDIUM CHAIN"/>
    <property type="match status" value="1"/>
</dbReference>
<dbReference type="AlphaFoldDB" id="A0A316FGF0"/>
<dbReference type="RefSeq" id="WP_109593629.1">
    <property type="nucleotide sequence ID" value="NZ_BONA01000045.1"/>
</dbReference>
<protein>
    <submittedName>
        <fullName evidence="3">Surfactin synthase thioesterase subunit</fullName>
    </submittedName>
</protein>
<dbReference type="Pfam" id="PF00975">
    <property type="entry name" value="Thioesterase"/>
    <property type="match status" value="1"/>
</dbReference>
<dbReference type="InterPro" id="IPR029058">
    <property type="entry name" value="AB_hydrolase_fold"/>
</dbReference>
<reference evidence="3 4" key="1">
    <citation type="submission" date="2018-05" db="EMBL/GenBank/DDBJ databases">
        <title>Genomic Encyclopedia of Archaeal and Bacterial Type Strains, Phase II (KMG-II): from individual species to whole genera.</title>
        <authorList>
            <person name="Goeker M."/>
        </authorList>
    </citation>
    <scope>NUCLEOTIDE SEQUENCE [LARGE SCALE GENOMIC DNA]</scope>
    <source>
        <strain evidence="3 4">DSM 45184</strain>
    </source>
</reference>
<accession>A0A316FGF0</accession>
<evidence type="ECO:0000256" key="1">
    <source>
        <dbReference type="ARBA" id="ARBA00007169"/>
    </source>
</evidence>
<dbReference type="InterPro" id="IPR001031">
    <property type="entry name" value="Thioesterase"/>
</dbReference>
<dbReference type="SUPFAM" id="SSF53474">
    <property type="entry name" value="alpha/beta-Hydrolases"/>
    <property type="match status" value="1"/>
</dbReference>
<comment type="similarity">
    <text evidence="1">Belongs to the thioesterase family.</text>
</comment>
<name>A0A316FGF0_9ACTN</name>
<feature type="domain" description="Thioesterase" evidence="2">
    <location>
        <begin position="21"/>
        <end position="245"/>
    </location>
</feature>
<organism evidence="3 4">
    <name type="scientific">Actinoplanes xinjiangensis</name>
    <dbReference type="NCBI Taxonomy" id="512350"/>
    <lineage>
        <taxon>Bacteria</taxon>
        <taxon>Bacillati</taxon>
        <taxon>Actinomycetota</taxon>
        <taxon>Actinomycetes</taxon>
        <taxon>Micromonosporales</taxon>
        <taxon>Micromonosporaceae</taxon>
        <taxon>Actinoplanes</taxon>
    </lineage>
</organism>
<comment type="caution">
    <text evidence="3">The sequence shown here is derived from an EMBL/GenBank/DDBJ whole genome shotgun (WGS) entry which is preliminary data.</text>
</comment>
<evidence type="ECO:0000313" key="3">
    <source>
        <dbReference type="EMBL" id="PWK47519.1"/>
    </source>
</evidence>